<name>A0A218XZS0_PUNGR</name>
<accession>A0A218XZS0</accession>
<organism evidence="1 2">
    <name type="scientific">Punica granatum</name>
    <name type="common">Pomegranate</name>
    <dbReference type="NCBI Taxonomy" id="22663"/>
    <lineage>
        <taxon>Eukaryota</taxon>
        <taxon>Viridiplantae</taxon>
        <taxon>Streptophyta</taxon>
        <taxon>Embryophyta</taxon>
        <taxon>Tracheophyta</taxon>
        <taxon>Spermatophyta</taxon>
        <taxon>Magnoliopsida</taxon>
        <taxon>eudicotyledons</taxon>
        <taxon>Gunneridae</taxon>
        <taxon>Pentapetalae</taxon>
        <taxon>rosids</taxon>
        <taxon>malvids</taxon>
        <taxon>Myrtales</taxon>
        <taxon>Lythraceae</taxon>
        <taxon>Punica</taxon>
    </lineage>
</organism>
<dbReference type="EMBL" id="MTKT01000666">
    <property type="protein sequence ID" value="OWM89782.1"/>
    <property type="molecule type" value="Genomic_DNA"/>
</dbReference>
<evidence type="ECO:0000313" key="1">
    <source>
        <dbReference type="EMBL" id="OWM89782.1"/>
    </source>
</evidence>
<comment type="caution">
    <text evidence="1">The sequence shown here is derived from an EMBL/GenBank/DDBJ whole genome shotgun (WGS) entry which is preliminary data.</text>
</comment>
<dbReference type="Proteomes" id="UP000197138">
    <property type="component" value="Unassembled WGS sequence"/>
</dbReference>
<sequence>MEEENQWLGGWAIAARRGVLGEPLAALDPWTGAAMAATTWPFWPRAYFGLLGVFDAETEILLAAVVVAAVAEEEEQGDDDERR</sequence>
<gene>
    <name evidence="1" type="ORF">CDL15_Pgr024530</name>
</gene>
<dbReference type="AlphaFoldDB" id="A0A218XZS0"/>
<protein>
    <submittedName>
        <fullName evidence="1">Uncharacterized protein</fullName>
    </submittedName>
</protein>
<evidence type="ECO:0000313" key="2">
    <source>
        <dbReference type="Proteomes" id="UP000197138"/>
    </source>
</evidence>
<proteinExistence type="predicted"/>
<reference evidence="2" key="1">
    <citation type="journal article" date="2017" name="Plant J.">
        <title>The pomegranate (Punica granatum L.) genome and the genomics of punicalagin biosynthesis.</title>
        <authorList>
            <person name="Qin G."/>
            <person name="Xu C."/>
            <person name="Ming R."/>
            <person name="Tang H."/>
            <person name="Guyot R."/>
            <person name="Kramer E.M."/>
            <person name="Hu Y."/>
            <person name="Yi X."/>
            <person name="Qi Y."/>
            <person name="Xu X."/>
            <person name="Gao Z."/>
            <person name="Pan H."/>
            <person name="Jian J."/>
            <person name="Tian Y."/>
            <person name="Yue Z."/>
            <person name="Xu Y."/>
        </authorList>
    </citation>
    <scope>NUCLEOTIDE SEQUENCE [LARGE SCALE GENOMIC DNA]</scope>
    <source>
        <strain evidence="2">cv. Dabenzi</strain>
    </source>
</reference>